<sequence>MGSVSPIRDVITRCPTVTLVGMRGDRDDAFAGRSRIRSRAAARTSPTLRTVGLVAGFVLAVAATAVVFLTDNPQLLRLAVVAAAWAFVLAALVSARRGAGTHGPATGEAAAREAELRLAYELELEREAAARQEYELRLEKDLRHEAEESMRAELDALRGELAQVAELRRDMAQVAELRRDMAQVGELRGELAQVGELRRDVAQLAELRVGLAQLADLRADLGKLTEQLSGEMLIERIMLRTQTIRTGPATVESLDSRTIDAAVDGDMTWAAEPAAPTRQLEEARVEQPVPAPEVTAAFAATPPPPPLDWLTERSLVEPEEASEARRARHARLDPEPGPAVSEPRRRRTDGPAAVEPAPVAAGQLTVERPVAQRERPPVPGAGPAEPEGPAGSGRLAEILAESGVSPSSGGRRRRRYREDDEADDVLARVLGRS</sequence>
<dbReference type="InParanoid" id="A0A1I4D8D7"/>
<gene>
    <name evidence="4" type="ORF">SAMN04488085_104194</name>
</gene>
<feature type="transmembrane region" description="Helical" evidence="2">
    <location>
        <begin position="75"/>
        <end position="93"/>
    </location>
</feature>
<dbReference type="EMBL" id="FOSW01000004">
    <property type="protein sequence ID" value="SFK88637.1"/>
    <property type="molecule type" value="Genomic_DNA"/>
</dbReference>
<dbReference type="STRING" id="504800.SAMN04488085_104194"/>
<feature type="domain" description="DUF6779" evidence="3">
    <location>
        <begin position="76"/>
        <end position="173"/>
    </location>
</feature>
<evidence type="ECO:0000256" key="2">
    <source>
        <dbReference type="SAM" id="Phobius"/>
    </source>
</evidence>
<name>A0A1I4D8D7_9ACTN</name>
<evidence type="ECO:0000259" key="3">
    <source>
        <dbReference type="Pfam" id="PF20570"/>
    </source>
</evidence>
<feature type="compositionally biased region" description="Low complexity" evidence="1">
    <location>
        <begin position="351"/>
        <end position="361"/>
    </location>
</feature>
<proteinExistence type="predicted"/>
<keyword evidence="2" id="KW-1133">Transmembrane helix</keyword>
<organism evidence="4 5">
    <name type="scientific">Geodermatophilus ruber</name>
    <dbReference type="NCBI Taxonomy" id="504800"/>
    <lineage>
        <taxon>Bacteria</taxon>
        <taxon>Bacillati</taxon>
        <taxon>Actinomycetota</taxon>
        <taxon>Actinomycetes</taxon>
        <taxon>Geodermatophilales</taxon>
        <taxon>Geodermatophilaceae</taxon>
        <taxon>Geodermatophilus</taxon>
    </lineage>
</organism>
<dbReference type="Pfam" id="PF20570">
    <property type="entry name" value="DUF6779"/>
    <property type="match status" value="1"/>
</dbReference>
<reference evidence="4 5" key="1">
    <citation type="submission" date="2016-10" db="EMBL/GenBank/DDBJ databases">
        <authorList>
            <person name="de Groot N.N."/>
        </authorList>
    </citation>
    <scope>NUCLEOTIDE SEQUENCE [LARGE SCALE GENOMIC DNA]</scope>
    <source>
        <strain evidence="4 5">DSM 45317</strain>
    </source>
</reference>
<keyword evidence="2" id="KW-0472">Membrane</keyword>
<evidence type="ECO:0000256" key="1">
    <source>
        <dbReference type="SAM" id="MobiDB-lite"/>
    </source>
</evidence>
<feature type="transmembrane region" description="Helical" evidence="2">
    <location>
        <begin position="47"/>
        <end position="69"/>
    </location>
</feature>
<evidence type="ECO:0000313" key="4">
    <source>
        <dbReference type="EMBL" id="SFK88637.1"/>
    </source>
</evidence>
<dbReference type="Proteomes" id="UP000199152">
    <property type="component" value="Unassembled WGS sequence"/>
</dbReference>
<protein>
    <recommendedName>
        <fullName evidence="3">DUF6779 domain-containing protein</fullName>
    </recommendedName>
</protein>
<feature type="compositionally biased region" description="Basic and acidic residues" evidence="1">
    <location>
        <begin position="316"/>
        <end position="334"/>
    </location>
</feature>
<evidence type="ECO:0000313" key="5">
    <source>
        <dbReference type="Proteomes" id="UP000199152"/>
    </source>
</evidence>
<keyword evidence="2" id="KW-0812">Transmembrane</keyword>
<dbReference type="InterPro" id="IPR046706">
    <property type="entry name" value="DUF6779"/>
</dbReference>
<feature type="region of interest" description="Disordered" evidence="1">
    <location>
        <begin position="316"/>
        <end position="433"/>
    </location>
</feature>
<accession>A0A1I4D8D7</accession>
<dbReference type="AlphaFoldDB" id="A0A1I4D8D7"/>
<feature type="compositionally biased region" description="Low complexity" evidence="1">
    <location>
        <begin position="381"/>
        <end position="394"/>
    </location>
</feature>
<keyword evidence="5" id="KW-1185">Reference proteome</keyword>